<organism evidence="1 2">
    <name type="scientific">Candidatus Taylorbacteria bacterium RIFCSPHIGHO2_01_FULL_51_15</name>
    <dbReference type="NCBI Taxonomy" id="1802304"/>
    <lineage>
        <taxon>Bacteria</taxon>
        <taxon>Candidatus Tayloriibacteriota</taxon>
    </lineage>
</organism>
<gene>
    <name evidence="1" type="ORF">A2849_03695</name>
</gene>
<sequence length="149" mass="16946">MRNLQTLDRGGFIDVLSSLSPGIWTASIVDRCIHLCHANDEHIHSPSTAVYFHLTGDILHRGSFWHPEITKRFNLPWWIVLEITYAETCCSAGGRCYDSELRLALLEAVAPLIREGNLTMFMRELNLENLKHKGVVREFITPTGSRLTI</sequence>
<dbReference type="Proteomes" id="UP000178121">
    <property type="component" value="Unassembled WGS sequence"/>
</dbReference>
<proteinExistence type="predicted"/>
<evidence type="ECO:0000313" key="2">
    <source>
        <dbReference type="Proteomes" id="UP000178121"/>
    </source>
</evidence>
<reference evidence="1 2" key="1">
    <citation type="journal article" date="2016" name="Nat. Commun.">
        <title>Thousands of microbial genomes shed light on interconnected biogeochemical processes in an aquifer system.</title>
        <authorList>
            <person name="Anantharaman K."/>
            <person name="Brown C.T."/>
            <person name="Hug L.A."/>
            <person name="Sharon I."/>
            <person name="Castelle C.J."/>
            <person name="Probst A.J."/>
            <person name="Thomas B.C."/>
            <person name="Singh A."/>
            <person name="Wilkins M.J."/>
            <person name="Karaoz U."/>
            <person name="Brodie E.L."/>
            <person name="Williams K.H."/>
            <person name="Hubbard S.S."/>
            <person name="Banfield J.F."/>
        </authorList>
    </citation>
    <scope>NUCLEOTIDE SEQUENCE [LARGE SCALE GENOMIC DNA]</scope>
</reference>
<dbReference type="EMBL" id="MHRI01000007">
    <property type="protein sequence ID" value="OHA21501.1"/>
    <property type="molecule type" value="Genomic_DNA"/>
</dbReference>
<accession>A0A1G2MEN5</accession>
<comment type="caution">
    <text evidence="1">The sequence shown here is derived from an EMBL/GenBank/DDBJ whole genome shotgun (WGS) entry which is preliminary data.</text>
</comment>
<name>A0A1G2MEN5_9BACT</name>
<protein>
    <submittedName>
        <fullName evidence="1">Uncharacterized protein</fullName>
    </submittedName>
</protein>
<dbReference type="AlphaFoldDB" id="A0A1G2MEN5"/>
<evidence type="ECO:0000313" key="1">
    <source>
        <dbReference type="EMBL" id="OHA21501.1"/>
    </source>
</evidence>